<dbReference type="EMBL" id="BJYF01000021">
    <property type="protein sequence ID" value="GEN60851.1"/>
    <property type="molecule type" value="Genomic_DNA"/>
</dbReference>
<reference evidence="1 2" key="1">
    <citation type="submission" date="2019-07" db="EMBL/GenBank/DDBJ databases">
        <title>Whole genome shotgun sequence of Acetobacter nitrogenifigens NBRC 105050.</title>
        <authorList>
            <person name="Hosoyama A."/>
            <person name="Uohara A."/>
            <person name="Ohji S."/>
            <person name="Ichikawa N."/>
        </authorList>
    </citation>
    <scope>NUCLEOTIDE SEQUENCE [LARGE SCALE GENOMIC DNA]</scope>
    <source>
        <strain evidence="1 2">NBRC 105050</strain>
    </source>
</reference>
<dbReference type="OrthoDB" id="7226381at2"/>
<keyword evidence="2" id="KW-1185">Reference proteome</keyword>
<dbReference type="Proteomes" id="UP000321635">
    <property type="component" value="Unassembled WGS sequence"/>
</dbReference>
<dbReference type="STRING" id="1120919.GCA_000429165_02842"/>
<evidence type="ECO:0000313" key="2">
    <source>
        <dbReference type="Proteomes" id="UP000321635"/>
    </source>
</evidence>
<dbReference type="AlphaFoldDB" id="A0A511XD87"/>
<evidence type="ECO:0000313" key="1">
    <source>
        <dbReference type="EMBL" id="GEN60851.1"/>
    </source>
</evidence>
<accession>A0A511XD87</accession>
<name>A0A511XD87_9PROT</name>
<comment type="caution">
    <text evidence="1">The sequence shown here is derived from an EMBL/GenBank/DDBJ whole genome shotgun (WGS) entry which is preliminary data.</text>
</comment>
<dbReference type="RefSeq" id="WP_026398448.1">
    <property type="nucleotide sequence ID" value="NZ_AUBI01000012.1"/>
</dbReference>
<gene>
    <name evidence="1" type="ORF">ANI02nite_27350</name>
</gene>
<sequence length="64" mass="7517">MTTDSKGRRFYRREEIWRETGLSRATVDRLIAAEKFVKIKVGRNTLITAESYQRWIDSLKPEAA</sequence>
<protein>
    <recommendedName>
        <fullName evidence="3">Helix-turn-helix domain-containing protein</fullName>
    </recommendedName>
</protein>
<organism evidence="1 2">
    <name type="scientific">Acetobacter nitrogenifigens DSM 23921 = NBRC 105050</name>
    <dbReference type="NCBI Taxonomy" id="1120919"/>
    <lineage>
        <taxon>Bacteria</taxon>
        <taxon>Pseudomonadati</taxon>
        <taxon>Pseudomonadota</taxon>
        <taxon>Alphaproteobacteria</taxon>
        <taxon>Acetobacterales</taxon>
        <taxon>Acetobacteraceae</taxon>
        <taxon>Acetobacter</taxon>
    </lineage>
</organism>
<proteinExistence type="predicted"/>
<evidence type="ECO:0008006" key="3">
    <source>
        <dbReference type="Google" id="ProtNLM"/>
    </source>
</evidence>